<dbReference type="Proteomes" id="UP000603234">
    <property type="component" value="Unassembled WGS sequence"/>
</dbReference>
<organism evidence="2 3">
    <name type="scientific">Acetobacterium fimetarium</name>
    <dbReference type="NCBI Taxonomy" id="52691"/>
    <lineage>
        <taxon>Bacteria</taxon>
        <taxon>Bacillati</taxon>
        <taxon>Bacillota</taxon>
        <taxon>Clostridia</taxon>
        <taxon>Eubacteriales</taxon>
        <taxon>Eubacteriaceae</taxon>
        <taxon>Acetobacterium</taxon>
    </lineage>
</organism>
<comment type="caution">
    <text evidence="2">The sequence shown here is derived from an EMBL/GenBank/DDBJ whole genome shotgun (WGS) entry which is preliminary data.</text>
</comment>
<evidence type="ECO:0000259" key="1">
    <source>
        <dbReference type="Pfam" id="PF04015"/>
    </source>
</evidence>
<keyword evidence="3" id="KW-1185">Reference proteome</keyword>
<dbReference type="RefSeq" id="WP_186840796.1">
    <property type="nucleotide sequence ID" value="NZ_WJBC01000001.1"/>
</dbReference>
<dbReference type="EMBL" id="WJBC01000001">
    <property type="protein sequence ID" value="MBC3802874.1"/>
    <property type="molecule type" value="Genomic_DNA"/>
</dbReference>
<feature type="domain" description="DUF362" evidence="1">
    <location>
        <begin position="38"/>
        <end position="240"/>
    </location>
</feature>
<proteinExistence type="predicted"/>
<accession>A0ABR6WRE1</accession>
<protein>
    <submittedName>
        <fullName evidence="2">DUF362 domain-containing protein</fullName>
    </submittedName>
</protein>
<dbReference type="Pfam" id="PF04015">
    <property type="entry name" value="DUF362"/>
    <property type="match status" value="1"/>
</dbReference>
<evidence type="ECO:0000313" key="2">
    <source>
        <dbReference type="EMBL" id="MBC3802874.1"/>
    </source>
</evidence>
<sequence length="259" mass="28685">METVAAVECQSYNEEEVYLAVKKAIEQSGFMIPENITVLIKPNIMTQNRPNQHTVTHYTVVSALCQILKEQKCRIIIGESSAFYQNGLTRKAFVMSGMDKVAEKFDAKLIAFEEEPLIRSERNLKGLTEIYVPGILLAVDMVINVGKLKTHGSLRLAGAIKNIYGCLPGGYKQKIHRLTKNEFELSDVFIDLHHLIKPSLSIMDAIVSLDGGPTALGRPVRTSRIFASTNAAALDVIAARMIGYQPEELPILIEAKKEA</sequence>
<name>A0ABR6WRE1_9FIRM</name>
<reference evidence="2 3" key="1">
    <citation type="journal article" date="2020" name="mSystems">
        <title>Defining Genomic and Predicted Metabolic Features of the Acetobacterium Genus.</title>
        <authorList>
            <person name="Ross D.E."/>
            <person name="Marshall C.W."/>
            <person name="Gulliver D."/>
            <person name="May H.D."/>
            <person name="Norman R.S."/>
        </authorList>
    </citation>
    <scope>NUCLEOTIDE SEQUENCE [LARGE SCALE GENOMIC DNA]</scope>
    <source>
        <strain evidence="2 3">DSM 8238</strain>
    </source>
</reference>
<evidence type="ECO:0000313" key="3">
    <source>
        <dbReference type="Proteomes" id="UP000603234"/>
    </source>
</evidence>
<gene>
    <name evidence="2" type="ORF">GH808_00255</name>
</gene>
<dbReference type="InterPro" id="IPR007160">
    <property type="entry name" value="DUF362"/>
</dbReference>